<dbReference type="PANTHER" id="PTHR13621:SF2">
    <property type="entry name" value="PROLINE-RICH PROTEIN PRCC"/>
    <property type="match status" value="1"/>
</dbReference>
<dbReference type="Proteomes" id="UP001152799">
    <property type="component" value="Chromosome 10"/>
</dbReference>
<keyword evidence="4" id="KW-1185">Reference proteome</keyword>
<accession>A0A9N9QEK1</accession>
<evidence type="ECO:0008006" key="5">
    <source>
        <dbReference type="Google" id="ProtNLM"/>
    </source>
</evidence>
<feature type="compositionally biased region" description="Basic and acidic residues" evidence="1">
    <location>
        <begin position="199"/>
        <end position="208"/>
    </location>
</feature>
<name>A0A9N9QEK1_9CUCU</name>
<dbReference type="OrthoDB" id="206969at2759"/>
<feature type="region of interest" description="Disordered" evidence="1">
    <location>
        <begin position="1"/>
        <end position="73"/>
    </location>
</feature>
<feature type="compositionally biased region" description="Polar residues" evidence="1">
    <location>
        <begin position="45"/>
        <end position="59"/>
    </location>
</feature>
<evidence type="ECO:0000313" key="3">
    <source>
        <dbReference type="EMBL" id="CAG9761370.1"/>
    </source>
</evidence>
<feature type="region of interest" description="Disordered" evidence="1">
    <location>
        <begin position="96"/>
        <end position="129"/>
    </location>
</feature>
<feature type="compositionally biased region" description="Low complexity" evidence="1">
    <location>
        <begin position="170"/>
        <end position="185"/>
    </location>
</feature>
<evidence type="ECO:0000313" key="4">
    <source>
        <dbReference type="Proteomes" id="UP001152799"/>
    </source>
</evidence>
<dbReference type="AlphaFoldDB" id="A0A9N9QEK1"/>
<feature type="region of interest" description="Disordered" evidence="1">
    <location>
        <begin position="222"/>
        <end position="245"/>
    </location>
</feature>
<evidence type="ECO:0000313" key="2">
    <source>
        <dbReference type="EMBL" id="CAG9761368.1"/>
    </source>
</evidence>
<proteinExistence type="predicted"/>
<dbReference type="Pfam" id="PF10253">
    <property type="entry name" value="PRCC"/>
    <property type="match status" value="1"/>
</dbReference>
<sequence length="346" mass="37922">MALVPYDCGSGSDGEITDDEEVSSKSEVVLNGKPASPNPALAPIDSSTPSTSGLFSQLPQAKPARSNIAEENDQLEDFIPTVKTLKEKRKVQITIPSLSDFDDFNNSDEPSTKRAKPSQKGSGLLSLLPPVQSVPKSNVTFVPDAVKKKSAPMVPRMVAKKKAIISESAKKALSAKTTKISTASDSDTDNEDIPLPDSFDDKMWEKVCGRPKPKKPIIEVVQKSHQPEPEELTIAPDPEKPYDGLDNEAFKELIGKSRRPIGNIKLIDINEDDSMPDRDLMMTKSLTDPDLAPKPPEDDGTIDSTKKRKHHITFLAQQAKAKEQELKAAWATSRSNRMMSRAKYGF</sequence>
<dbReference type="EMBL" id="OU892286">
    <property type="protein sequence ID" value="CAG9761368.1"/>
    <property type="molecule type" value="Genomic_DNA"/>
</dbReference>
<feature type="region of interest" description="Disordered" evidence="1">
    <location>
        <begin position="170"/>
        <end position="210"/>
    </location>
</feature>
<dbReference type="InterPro" id="IPR018800">
    <property type="entry name" value="PRCC"/>
</dbReference>
<gene>
    <name evidence="2" type="ORF">CEUTPL_LOCUS2073</name>
    <name evidence="3" type="ORF">CEUTPL_LOCUS2075</name>
</gene>
<protein>
    <recommendedName>
        <fullName evidence="5">Proline-rich protein PRCC</fullName>
    </recommendedName>
</protein>
<feature type="compositionally biased region" description="Low complexity" evidence="1">
    <location>
        <begin position="118"/>
        <end position="129"/>
    </location>
</feature>
<dbReference type="PANTHER" id="PTHR13621">
    <property type="entry name" value="PROLINE-RICH PROTEIN PRCC"/>
    <property type="match status" value="1"/>
</dbReference>
<dbReference type="EMBL" id="OU892286">
    <property type="protein sequence ID" value="CAG9761370.1"/>
    <property type="molecule type" value="Genomic_DNA"/>
</dbReference>
<reference evidence="3" key="1">
    <citation type="submission" date="2022-01" db="EMBL/GenBank/DDBJ databases">
        <authorList>
            <person name="King R."/>
        </authorList>
    </citation>
    <scope>NUCLEOTIDE SEQUENCE</scope>
</reference>
<dbReference type="GO" id="GO:0005634">
    <property type="term" value="C:nucleus"/>
    <property type="evidence" value="ECO:0007669"/>
    <property type="project" value="TreeGrafter"/>
</dbReference>
<feature type="region of interest" description="Disordered" evidence="1">
    <location>
        <begin position="273"/>
        <end position="308"/>
    </location>
</feature>
<organism evidence="3 4">
    <name type="scientific">Ceutorhynchus assimilis</name>
    <name type="common">cabbage seed weevil</name>
    <dbReference type="NCBI Taxonomy" id="467358"/>
    <lineage>
        <taxon>Eukaryota</taxon>
        <taxon>Metazoa</taxon>
        <taxon>Ecdysozoa</taxon>
        <taxon>Arthropoda</taxon>
        <taxon>Hexapoda</taxon>
        <taxon>Insecta</taxon>
        <taxon>Pterygota</taxon>
        <taxon>Neoptera</taxon>
        <taxon>Endopterygota</taxon>
        <taxon>Coleoptera</taxon>
        <taxon>Polyphaga</taxon>
        <taxon>Cucujiformia</taxon>
        <taxon>Curculionidae</taxon>
        <taxon>Ceutorhynchinae</taxon>
        <taxon>Ceutorhynchus</taxon>
    </lineage>
</organism>
<evidence type="ECO:0000256" key="1">
    <source>
        <dbReference type="SAM" id="MobiDB-lite"/>
    </source>
</evidence>